<feature type="domain" description="Transposase IS30-like HTH" evidence="2">
    <location>
        <begin position="5"/>
        <end position="39"/>
    </location>
</feature>
<dbReference type="Proteomes" id="UP000471293">
    <property type="component" value="Unassembled WGS sequence"/>
</dbReference>
<feature type="compositionally biased region" description="Acidic residues" evidence="1">
    <location>
        <begin position="171"/>
        <end position="187"/>
    </location>
</feature>
<dbReference type="InterPro" id="IPR025246">
    <property type="entry name" value="IS30-like_HTH"/>
</dbReference>
<dbReference type="InterPro" id="IPR036388">
    <property type="entry name" value="WH-like_DNA-bd_sf"/>
</dbReference>
<feature type="compositionally biased region" description="Basic and acidic residues" evidence="1">
    <location>
        <begin position="1"/>
        <end position="11"/>
    </location>
</feature>
<comment type="caution">
    <text evidence="3">The sequence shown here is derived from an EMBL/GenBank/DDBJ whole genome shotgun (WGS) entry which is preliminary data.</text>
</comment>
<evidence type="ECO:0000313" key="3">
    <source>
        <dbReference type="EMBL" id="NEA19824.1"/>
    </source>
</evidence>
<evidence type="ECO:0000313" key="4">
    <source>
        <dbReference type="Proteomes" id="UP000471293"/>
    </source>
</evidence>
<organism evidence="3 4">
    <name type="scientific">Streptomyces halstedii</name>
    <dbReference type="NCBI Taxonomy" id="1944"/>
    <lineage>
        <taxon>Bacteria</taxon>
        <taxon>Bacillati</taxon>
        <taxon>Actinomycetota</taxon>
        <taxon>Actinomycetes</taxon>
        <taxon>Kitasatosporales</taxon>
        <taxon>Streptomycetaceae</taxon>
        <taxon>Streptomyces</taxon>
    </lineage>
</organism>
<dbReference type="SUPFAM" id="SSF46689">
    <property type="entry name" value="Homeodomain-like"/>
    <property type="match status" value="1"/>
</dbReference>
<evidence type="ECO:0000259" key="2">
    <source>
        <dbReference type="Pfam" id="PF13936"/>
    </source>
</evidence>
<accession>A0A6N9U7H3</accession>
<reference evidence="3 4" key="1">
    <citation type="submission" date="2020-01" db="EMBL/GenBank/DDBJ databases">
        <title>Insect and environment-associated Actinomycetes.</title>
        <authorList>
            <person name="Currrie C."/>
            <person name="Chevrette M."/>
            <person name="Carlson C."/>
            <person name="Stubbendieck R."/>
            <person name="Wendt-Pienkowski E."/>
        </authorList>
    </citation>
    <scope>NUCLEOTIDE SEQUENCE [LARGE SCALE GENOMIC DNA]</scope>
    <source>
        <strain evidence="3 4">SID11342</strain>
    </source>
</reference>
<evidence type="ECO:0000256" key="1">
    <source>
        <dbReference type="SAM" id="MobiDB-lite"/>
    </source>
</evidence>
<dbReference type="EMBL" id="JAAGLQ010000648">
    <property type="protein sequence ID" value="NEA19824.1"/>
    <property type="molecule type" value="Genomic_DNA"/>
</dbReference>
<name>A0A6N9U7H3_STRHA</name>
<gene>
    <name evidence="3" type="ORF">G3I29_31105</name>
</gene>
<feature type="region of interest" description="Disordered" evidence="1">
    <location>
        <begin position="1"/>
        <end position="45"/>
    </location>
</feature>
<proteinExistence type="predicted"/>
<feature type="region of interest" description="Disordered" evidence="1">
    <location>
        <begin position="130"/>
        <end position="187"/>
    </location>
</feature>
<dbReference type="AlphaFoldDB" id="A0A6N9U7H3"/>
<dbReference type="InterPro" id="IPR009057">
    <property type="entry name" value="Homeodomain-like_sf"/>
</dbReference>
<protein>
    <submittedName>
        <fullName evidence="3">Helix-turn-helix domain-containing protein</fullName>
    </submittedName>
</protein>
<dbReference type="Gene3D" id="1.10.10.10">
    <property type="entry name" value="Winged helix-like DNA-binding domain superfamily/Winged helix DNA-binding domain"/>
    <property type="match status" value="1"/>
</dbReference>
<dbReference type="Pfam" id="PF13936">
    <property type="entry name" value="HTH_38"/>
    <property type="match status" value="1"/>
</dbReference>
<sequence>MGRPITDTDRRAVRRHHAAGMSRNDIARKLKRSPSTVSKIANSFDPPLSFDRAAEVATATAVRKADLDAQRTEMAHQLHAVAVREIGKMTQPQLYFEWGGKDHTYAQREQPEPTPADRRTMMATAGAALDRSLKLLPPKTDPGEQGRSVVGELMAGLARDYAARHGGPPPEPDDDQADDDQAPDDGQ</sequence>